<accession>A0A803QPM6</accession>
<dbReference type="AlphaFoldDB" id="A0A803QPM6"/>
<dbReference type="Gramene" id="evm.model.10.622">
    <property type="protein sequence ID" value="cds.evm.model.10.622"/>
    <property type="gene ID" value="evm.TU.10.622"/>
</dbReference>
<dbReference type="EnsemblPlants" id="evm.model.10.622">
    <property type="protein sequence ID" value="cds.evm.model.10.622"/>
    <property type="gene ID" value="evm.TU.10.622"/>
</dbReference>
<reference evidence="2" key="1">
    <citation type="submission" date="2021-03" db="UniProtKB">
        <authorList>
            <consortium name="EnsemblPlants"/>
        </authorList>
    </citation>
    <scope>IDENTIFICATION</scope>
</reference>
<feature type="region of interest" description="Disordered" evidence="1">
    <location>
        <begin position="183"/>
        <end position="227"/>
    </location>
</feature>
<name>A0A803QPM6_CANSA</name>
<evidence type="ECO:0000313" key="2">
    <source>
        <dbReference type="EnsemblPlants" id="cds.evm.model.10.622"/>
    </source>
</evidence>
<feature type="compositionally biased region" description="Basic and acidic residues" evidence="1">
    <location>
        <begin position="420"/>
        <end position="429"/>
    </location>
</feature>
<evidence type="ECO:0000313" key="3">
    <source>
        <dbReference type="Proteomes" id="UP000596661"/>
    </source>
</evidence>
<evidence type="ECO:0008006" key="4">
    <source>
        <dbReference type="Google" id="ProtNLM"/>
    </source>
</evidence>
<evidence type="ECO:0000256" key="1">
    <source>
        <dbReference type="SAM" id="MobiDB-lite"/>
    </source>
</evidence>
<keyword evidence="3" id="KW-1185">Reference proteome</keyword>
<organism evidence="2 3">
    <name type="scientific">Cannabis sativa</name>
    <name type="common">Hemp</name>
    <name type="synonym">Marijuana</name>
    <dbReference type="NCBI Taxonomy" id="3483"/>
    <lineage>
        <taxon>Eukaryota</taxon>
        <taxon>Viridiplantae</taxon>
        <taxon>Streptophyta</taxon>
        <taxon>Embryophyta</taxon>
        <taxon>Tracheophyta</taxon>
        <taxon>Spermatophyta</taxon>
        <taxon>Magnoliopsida</taxon>
        <taxon>eudicotyledons</taxon>
        <taxon>Gunneridae</taxon>
        <taxon>Pentapetalae</taxon>
        <taxon>rosids</taxon>
        <taxon>fabids</taxon>
        <taxon>Rosales</taxon>
        <taxon>Cannabaceae</taxon>
        <taxon>Cannabis</taxon>
    </lineage>
</organism>
<sequence>MAMWSPCGGFMLVCPMHDDGRWQSADLKSMEIWVRALGVPTRFMEKARAVTMASWLGTCIHVCPARKGGLIVNEYLRFRVCINLEVPLMAGHEEALCSGKKRMLCLDDGRSMSFYGPWLRLGSRIENSFSLLEAGDIDTRDRMKRDLRPKVISHLLSIVEHALVGTPLIAEALAEDGSNRQRMTPAKENVQQSANQIRGPEGNRRISITPNGLGNKQYEKPNEQGSSDIFREVNKCRKTSNHLNKPDSLISLEQDDRLHSEIRVDEGNGSSLMFQMANEASKLVISNVLNKPPWVAFWENFGLHVGSLRDLSKVMGDLNLVLDQADKVGGSLVSDREAALLNDFLLATEGIDLRSVGDHQEAFFVSSTTRDPSYFDVVKEALSITRPVVVDDEEEDDGGGPVFPQRKRSDSELGGNSKRTKVEAKEKLH</sequence>
<dbReference type="EMBL" id="UZAU01000810">
    <property type="status" value="NOT_ANNOTATED_CDS"/>
    <property type="molecule type" value="Genomic_DNA"/>
</dbReference>
<dbReference type="Proteomes" id="UP000596661">
    <property type="component" value="Unassembled WGS sequence"/>
</dbReference>
<proteinExistence type="predicted"/>
<feature type="region of interest" description="Disordered" evidence="1">
    <location>
        <begin position="389"/>
        <end position="429"/>
    </location>
</feature>
<protein>
    <recommendedName>
        <fullName evidence="4">DUF4283 domain-containing protein</fullName>
    </recommendedName>
</protein>